<comment type="caution">
    <text evidence="2">The sequence shown here is derived from an EMBL/GenBank/DDBJ whole genome shotgun (WGS) entry which is preliminary data.</text>
</comment>
<evidence type="ECO:0000313" key="2">
    <source>
        <dbReference type="EMBL" id="RZF21852.1"/>
    </source>
</evidence>
<feature type="transmembrane region" description="Helical" evidence="1">
    <location>
        <begin position="125"/>
        <end position="143"/>
    </location>
</feature>
<proteinExistence type="predicted"/>
<evidence type="ECO:0000256" key="1">
    <source>
        <dbReference type="SAM" id="Phobius"/>
    </source>
</evidence>
<dbReference type="RefSeq" id="WP_115361661.1">
    <property type="nucleotide sequence ID" value="NZ_QDKL01000002.1"/>
</dbReference>
<feature type="transmembrane region" description="Helical" evidence="1">
    <location>
        <begin position="185"/>
        <end position="202"/>
    </location>
</feature>
<feature type="transmembrane region" description="Helical" evidence="1">
    <location>
        <begin position="90"/>
        <end position="110"/>
    </location>
</feature>
<dbReference type="Proteomes" id="UP000443582">
    <property type="component" value="Unassembled WGS sequence"/>
</dbReference>
<accession>A0ABY0IGS9</accession>
<keyword evidence="1" id="KW-1133">Transmembrane helix</keyword>
<reference evidence="3" key="1">
    <citation type="journal article" date="2019" name="Int. J. Syst. Evol. Microbiol.">
        <title>Halobacteriovorax valvorus sp. nov., a novel prokaryotic predator isolated from coastal seawater of China.</title>
        <authorList>
            <person name="Chen M.-X."/>
        </authorList>
    </citation>
    <scope>NUCLEOTIDE SEQUENCE [LARGE SCALE GENOMIC DNA]</scope>
    <source>
        <strain evidence="3">BL9</strain>
    </source>
</reference>
<feature type="transmembrane region" description="Helical" evidence="1">
    <location>
        <begin position="56"/>
        <end position="78"/>
    </location>
</feature>
<organism evidence="2 3">
    <name type="scientific">Halobacteriovorax vibrionivorans</name>
    <dbReference type="NCBI Taxonomy" id="2152716"/>
    <lineage>
        <taxon>Bacteria</taxon>
        <taxon>Pseudomonadati</taxon>
        <taxon>Bdellovibrionota</taxon>
        <taxon>Bacteriovoracia</taxon>
        <taxon>Bacteriovoracales</taxon>
        <taxon>Halobacteriovoraceae</taxon>
        <taxon>Halobacteriovorax</taxon>
    </lineage>
</organism>
<sequence>MNDNKLINSLVDDLKPIKPLPAPWIRTLVWMGSQIIISVVAIYLSSPIQLKYISNIQFLLQVIVANIALLVGGYLVFANSIPGLLSEKKNLISFIPFLLLFLLLGINYFFPTNFPVEEHHRPHCLLELSILMVIGFAQNYYMLKKGFIAFERSMLTLSFLTSAMIPIIILYFACSFSTEHLLVSHYLPVAVITGVGVLFLKFKNKKM</sequence>
<keyword evidence="1" id="KW-0812">Transmembrane</keyword>
<dbReference type="EMBL" id="QDKL01000002">
    <property type="protein sequence ID" value="RZF21852.1"/>
    <property type="molecule type" value="Genomic_DNA"/>
</dbReference>
<keyword evidence="1" id="KW-0472">Membrane</keyword>
<evidence type="ECO:0000313" key="3">
    <source>
        <dbReference type="Proteomes" id="UP000443582"/>
    </source>
</evidence>
<feature type="transmembrane region" description="Helical" evidence="1">
    <location>
        <begin position="24"/>
        <end position="44"/>
    </location>
</feature>
<gene>
    <name evidence="2" type="ORF">DAY19_09185</name>
</gene>
<keyword evidence="3" id="KW-1185">Reference proteome</keyword>
<name>A0ABY0IGS9_9BACT</name>
<feature type="transmembrane region" description="Helical" evidence="1">
    <location>
        <begin position="155"/>
        <end position="173"/>
    </location>
</feature>
<protein>
    <submittedName>
        <fullName evidence="2">DUF1109 family protein</fullName>
    </submittedName>
</protein>